<accession>A0A9D1KTS9</accession>
<proteinExistence type="predicted"/>
<evidence type="ECO:0000313" key="1">
    <source>
        <dbReference type="EMBL" id="HIT97295.1"/>
    </source>
</evidence>
<gene>
    <name evidence="1" type="ORF">IAC44_00485</name>
</gene>
<name>A0A9D1KTS9_9FLAO</name>
<dbReference type="Gene3D" id="3.40.50.300">
    <property type="entry name" value="P-loop containing nucleotide triphosphate hydrolases"/>
    <property type="match status" value="1"/>
</dbReference>
<comment type="caution">
    <text evidence="1">The sequence shown here is derived from an EMBL/GenBank/DDBJ whole genome shotgun (WGS) entry which is preliminary data.</text>
</comment>
<evidence type="ECO:0000313" key="2">
    <source>
        <dbReference type="Proteomes" id="UP000824161"/>
    </source>
</evidence>
<dbReference type="PANTHER" id="PTHR11669">
    <property type="entry name" value="REPLICATION FACTOR C / DNA POLYMERASE III GAMMA-TAU SUBUNIT"/>
    <property type="match status" value="1"/>
</dbReference>
<dbReference type="Pfam" id="PF13177">
    <property type="entry name" value="DNA_pol3_delta2"/>
    <property type="match status" value="1"/>
</dbReference>
<dbReference type="PANTHER" id="PTHR11669:SF8">
    <property type="entry name" value="DNA POLYMERASE III SUBUNIT DELTA"/>
    <property type="match status" value="1"/>
</dbReference>
<protein>
    <submittedName>
        <fullName evidence="1">DNA polymerase III subunit</fullName>
    </submittedName>
</protein>
<reference evidence="1" key="2">
    <citation type="journal article" date="2021" name="PeerJ">
        <title>Extensive microbial diversity within the chicken gut microbiome revealed by metagenomics and culture.</title>
        <authorList>
            <person name="Gilroy R."/>
            <person name="Ravi A."/>
            <person name="Getino M."/>
            <person name="Pursley I."/>
            <person name="Horton D.L."/>
            <person name="Alikhan N.F."/>
            <person name="Baker D."/>
            <person name="Gharbi K."/>
            <person name="Hall N."/>
            <person name="Watson M."/>
            <person name="Adriaenssens E.M."/>
            <person name="Foster-Nyarko E."/>
            <person name="Jarju S."/>
            <person name="Secka A."/>
            <person name="Antonio M."/>
            <person name="Oren A."/>
            <person name="Chaudhuri R.R."/>
            <person name="La Ragione R."/>
            <person name="Hildebrand F."/>
            <person name="Pallen M.J."/>
        </authorList>
    </citation>
    <scope>NUCLEOTIDE SEQUENCE</scope>
    <source>
        <strain evidence="1">1383</strain>
    </source>
</reference>
<dbReference type="GO" id="GO:0006261">
    <property type="term" value="P:DNA-templated DNA replication"/>
    <property type="evidence" value="ECO:0007669"/>
    <property type="project" value="TreeGrafter"/>
</dbReference>
<dbReference type="InterPro" id="IPR027417">
    <property type="entry name" value="P-loop_NTPase"/>
</dbReference>
<dbReference type="InterPro" id="IPR050238">
    <property type="entry name" value="DNA_Rep/Repair_Clamp_Loader"/>
</dbReference>
<organism evidence="1 2">
    <name type="scientific">Candidatus Merdimorpha stercoravium</name>
    <dbReference type="NCBI Taxonomy" id="2840863"/>
    <lineage>
        <taxon>Bacteria</taxon>
        <taxon>Pseudomonadati</taxon>
        <taxon>Bacteroidota</taxon>
        <taxon>Flavobacteriia</taxon>
        <taxon>Flavobacteriales</taxon>
        <taxon>Candidatus Merdimorpha</taxon>
    </lineage>
</organism>
<reference evidence="1" key="1">
    <citation type="submission" date="2020-10" db="EMBL/GenBank/DDBJ databases">
        <authorList>
            <person name="Gilroy R."/>
        </authorList>
    </citation>
    <scope>NUCLEOTIDE SEQUENCE</scope>
    <source>
        <strain evidence="1">1383</strain>
    </source>
</reference>
<dbReference type="AlphaFoldDB" id="A0A9D1KTS9"/>
<sequence>MLAKDIIGNQGVRALLESSAERGRVAHAQLFVAPEGVGVLPIAIAYAARVLGIDPDKALTQPDLHFAFPVNTTREVKKSPVSDDFLESWRRFVREMPYGELPDWYALLEIENKQGLIGKEEAESIAKKLSLKSFSGGYRAMIIWHAEKMNPTAANKLLKLIEEPAENTLILLTTDDPSAILPTIASRTQRIDLRRISEQDIARELTERYQASPAAAQNAARSAQGSMGRALQLLREGGHAGIFPEMFVRFVRSAFMAKKKPAELNRLLEWADRMAALSREQQKQFLQYCCEVFRQGLMYNYGASALVYPQEFADGFNFESFAGYVHGRNIADIYRELDRAQYHIERNANSKLVFFSTAVNLTRYLHAKPI</sequence>
<dbReference type="Proteomes" id="UP000824161">
    <property type="component" value="Unassembled WGS sequence"/>
</dbReference>
<dbReference type="EMBL" id="DVLY01000008">
    <property type="protein sequence ID" value="HIT97295.1"/>
    <property type="molecule type" value="Genomic_DNA"/>
</dbReference>
<dbReference type="SUPFAM" id="SSF52540">
    <property type="entry name" value="P-loop containing nucleoside triphosphate hydrolases"/>
    <property type="match status" value="1"/>
</dbReference>